<feature type="compositionally biased region" description="Acidic residues" evidence="1">
    <location>
        <begin position="111"/>
        <end position="130"/>
    </location>
</feature>
<dbReference type="Proteomes" id="UP001187415">
    <property type="component" value="Unassembled WGS sequence"/>
</dbReference>
<accession>A0AA88LYF3</accession>
<feature type="region of interest" description="Disordered" evidence="1">
    <location>
        <begin position="1"/>
        <end position="42"/>
    </location>
</feature>
<sequence length="130" mass="14362">MSAKNKRDSTGTSGGLKVEGIRQREDGQGDVRKHHGKDEQHHWDFFEAARAAAVEPGHVHQRGHRSQPNGDDLCRGGAAVRPASFRHRRVLHAVCQPAAMRRVGAELPGPAEEEELEEEEEEEEEEAEGG</sequence>
<proteinExistence type="predicted"/>
<gene>
    <name evidence="2" type="ORF">Q5P01_020928</name>
</gene>
<dbReference type="EMBL" id="JAUPFM010000016">
    <property type="protein sequence ID" value="KAK2826714.1"/>
    <property type="molecule type" value="Genomic_DNA"/>
</dbReference>
<reference evidence="2" key="1">
    <citation type="submission" date="2023-07" db="EMBL/GenBank/DDBJ databases">
        <title>Chromosome-level Genome Assembly of Striped Snakehead (Channa striata).</title>
        <authorList>
            <person name="Liu H."/>
        </authorList>
    </citation>
    <scope>NUCLEOTIDE SEQUENCE</scope>
    <source>
        <strain evidence="2">Gz</strain>
        <tissue evidence="2">Muscle</tissue>
    </source>
</reference>
<feature type="compositionally biased region" description="Basic and acidic residues" evidence="1">
    <location>
        <begin position="19"/>
        <end position="42"/>
    </location>
</feature>
<protein>
    <submittedName>
        <fullName evidence="2">Uncharacterized protein</fullName>
    </submittedName>
</protein>
<dbReference type="AlphaFoldDB" id="A0AA88LYF3"/>
<feature type="region of interest" description="Disordered" evidence="1">
    <location>
        <begin position="55"/>
        <end position="75"/>
    </location>
</feature>
<name>A0AA88LYF3_CHASR</name>
<organism evidence="2 3">
    <name type="scientific">Channa striata</name>
    <name type="common">Snakehead murrel</name>
    <name type="synonym">Ophicephalus striatus</name>
    <dbReference type="NCBI Taxonomy" id="64152"/>
    <lineage>
        <taxon>Eukaryota</taxon>
        <taxon>Metazoa</taxon>
        <taxon>Chordata</taxon>
        <taxon>Craniata</taxon>
        <taxon>Vertebrata</taxon>
        <taxon>Euteleostomi</taxon>
        <taxon>Actinopterygii</taxon>
        <taxon>Neopterygii</taxon>
        <taxon>Teleostei</taxon>
        <taxon>Neoteleostei</taxon>
        <taxon>Acanthomorphata</taxon>
        <taxon>Anabantaria</taxon>
        <taxon>Anabantiformes</taxon>
        <taxon>Channoidei</taxon>
        <taxon>Channidae</taxon>
        <taxon>Channa</taxon>
    </lineage>
</organism>
<keyword evidence="3" id="KW-1185">Reference proteome</keyword>
<evidence type="ECO:0000313" key="3">
    <source>
        <dbReference type="Proteomes" id="UP001187415"/>
    </source>
</evidence>
<comment type="caution">
    <text evidence="2">The sequence shown here is derived from an EMBL/GenBank/DDBJ whole genome shotgun (WGS) entry which is preliminary data.</text>
</comment>
<evidence type="ECO:0000256" key="1">
    <source>
        <dbReference type="SAM" id="MobiDB-lite"/>
    </source>
</evidence>
<feature type="region of interest" description="Disordered" evidence="1">
    <location>
        <begin position="105"/>
        <end position="130"/>
    </location>
</feature>
<evidence type="ECO:0000313" key="2">
    <source>
        <dbReference type="EMBL" id="KAK2826714.1"/>
    </source>
</evidence>